<evidence type="ECO:0000313" key="9">
    <source>
        <dbReference type="EMBL" id="PAV22360.1"/>
    </source>
</evidence>
<keyword evidence="5" id="KW-0131">Cell cycle</keyword>
<dbReference type="GO" id="GO:0032161">
    <property type="term" value="C:cleavage apparatus septin structure"/>
    <property type="evidence" value="ECO:0007669"/>
    <property type="project" value="UniProtKB-ARBA"/>
</dbReference>
<dbReference type="CDD" id="cd01850">
    <property type="entry name" value="CDC_Septin"/>
    <property type="match status" value="1"/>
</dbReference>
<evidence type="ECO:0000256" key="7">
    <source>
        <dbReference type="SAM" id="MobiDB-lite"/>
    </source>
</evidence>
<dbReference type="GO" id="GO:0005525">
    <property type="term" value="F:GTP binding"/>
    <property type="evidence" value="ECO:0007669"/>
    <property type="project" value="UniProtKB-KW"/>
</dbReference>
<name>A0A286URZ0_9AGAM</name>
<dbReference type="AlphaFoldDB" id="A0A286URZ0"/>
<evidence type="ECO:0000256" key="1">
    <source>
        <dbReference type="ARBA" id="ARBA00022618"/>
    </source>
</evidence>
<dbReference type="InterPro" id="IPR030379">
    <property type="entry name" value="G_SEPTIN_dom"/>
</dbReference>
<dbReference type="PANTHER" id="PTHR18884">
    <property type="entry name" value="SEPTIN"/>
    <property type="match status" value="1"/>
</dbReference>
<dbReference type="PROSITE" id="PS51719">
    <property type="entry name" value="G_SEPTIN"/>
    <property type="match status" value="1"/>
</dbReference>
<keyword evidence="2 6" id="KW-0547">Nucleotide-binding</keyword>
<sequence length="420" mass="47788">MTDAYTGTPNGDMASLNGSANGSTSAPTHAIIPPIVRKKLMGYVGFANLPNQVHRKSVRKGFQFTVMVVGESGSPPPSADRPKTVAIESISADIEENGVRLRLTVVDTPGFGDFVNNEDSWKPIVENIESRFDAYLEQENRVNRQKIVDNRVHACLYFLQPTGHSLKQIDIEFMRRLHTKVNLIPIIAKADTLTDEEIAAFKARVLNDIAYHKIHIFEAPTYENEDEEALAEQEEIAGKIPFAIVGSNQIVQTPDGRQVRGRAYPWGVIEVDNEEHCDFVKLRQMLIRTYMEELREHTNSHLYEAYRSEKLLGMGVAQDSSVFKEINPAVKMQEERTLHEAKLAKMEAEMNLVFQQKVAEKESKLKQSEEELYARHREMKDALDKQRLELEDKKKRIESGRPLTPENAKASTKRNRFLRT</sequence>
<dbReference type="PIRSF" id="PIRSF006698">
    <property type="entry name" value="Septin"/>
    <property type="match status" value="1"/>
</dbReference>
<dbReference type="OrthoDB" id="416553at2759"/>
<feature type="compositionally biased region" description="Polar residues" evidence="7">
    <location>
        <begin position="16"/>
        <end position="27"/>
    </location>
</feature>
<dbReference type="SUPFAM" id="SSF52540">
    <property type="entry name" value="P-loop containing nucleoside triphosphate hydrolases"/>
    <property type="match status" value="1"/>
</dbReference>
<keyword evidence="1 9" id="KW-0132">Cell division</keyword>
<dbReference type="STRING" id="2282107.A0A286URZ0"/>
<dbReference type="GO" id="GO:0005940">
    <property type="term" value="C:septin ring"/>
    <property type="evidence" value="ECO:0007669"/>
    <property type="project" value="UniProtKB-ARBA"/>
</dbReference>
<evidence type="ECO:0000256" key="3">
    <source>
        <dbReference type="ARBA" id="ARBA00023054"/>
    </source>
</evidence>
<organism evidence="9 10">
    <name type="scientific">Pyrrhoderma noxium</name>
    <dbReference type="NCBI Taxonomy" id="2282107"/>
    <lineage>
        <taxon>Eukaryota</taxon>
        <taxon>Fungi</taxon>
        <taxon>Dikarya</taxon>
        <taxon>Basidiomycota</taxon>
        <taxon>Agaricomycotina</taxon>
        <taxon>Agaricomycetes</taxon>
        <taxon>Hymenochaetales</taxon>
        <taxon>Hymenochaetaceae</taxon>
        <taxon>Pyrrhoderma</taxon>
    </lineage>
</organism>
<evidence type="ECO:0000256" key="2">
    <source>
        <dbReference type="ARBA" id="ARBA00022741"/>
    </source>
</evidence>
<evidence type="ECO:0000256" key="6">
    <source>
        <dbReference type="RuleBase" id="RU004560"/>
    </source>
</evidence>
<keyword evidence="10" id="KW-1185">Reference proteome</keyword>
<feature type="compositionally biased region" description="Basic and acidic residues" evidence="7">
    <location>
        <begin position="383"/>
        <end position="399"/>
    </location>
</feature>
<protein>
    <submittedName>
        <fullName evidence="9">Cell division control GTP binding protein</fullName>
    </submittedName>
</protein>
<evidence type="ECO:0000259" key="8">
    <source>
        <dbReference type="PROSITE" id="PS51719"/>
    </source>
</evidence>
<dbReference type="InterPro" id="IPR016491">
    <property type="entry name" value="Septin"/>
</dbReference>
<dbReference type="Proteomes" id="UP000217199">
    <property type="component" value="Unassembled WGS sequence"/>
</dbReference>
<accession>A0A286URZ0</accession>
<dbReference type="Gene3D" id="3.40.50.300">
    <property type="entry name" value="P-loop containing nucleotide triphosphate hydrolases"/>
    <property type="match status" value="1"/>
</dbReference>
<feature type="region of interest" description="Disordered" evidence="7">
    <location>
        <begin position="1"/>
        <end position="28"/>
    </location>
</feature>
<dbReference type="EMBL" id="NBII01000002">
    <property type="protein sequence ID" value="PAV22360.1"/>
    <property type="molecule type" value="Genomic_DNA"/>
</dbReference>
<dbReference type="FunFam" id="3.40.50.300:FF:000162">
    <property type="entry name" value="septin-7 isoform X1"/>
    <property type="match status" value="1"/>
</dbReference>
<evidence type="ECO:0000256" key="5">
    <source>
        <dbReference type="ARBA" id="ARBA00023306"/>
    </source>
</evidence>
<reference evidence="9 10" key="1">
    <citation type="journal article" date="2017" name="Mol. Ecol.">
        <title>Comparative and population genomic landscape of Phellinus noxius: A hypervariable fungus causing root rot in trees.</title>
        <authorList>
            <person name="Chung C.L."/>
            <person name="Lee T.J."/>
            <person name="Akiba M."/>
            <person name="Lee H.H."/>
            <person name="Kuo T.H."/>
            <person name="Liu D."/>
            <person name="Ke H.M."/>
            <person name="Yokoi T."/>
            <person name="Roa M.B."/>
            <person name="Lu M.J."/>
            <person name="Chang Y.Y."/>
            <person name="Ann P.J."/>
            <person name="Tsai J.N."/>
            <person name="Chen C.Y."/>
            <person name="Tzean S.S."/>
            <person name="Ota Y."/>
            <person name="Hattori T."/>
            <person name="Sahashi N."/>
            <person name="Liou R.F."/>
            <person name="Kikuchi T."/>
            <person name="Tsai I.J."/>
        </authorList>
    </citation>
    <scope>NUCLEOTIDE SEQUENCE [LARGE SCALE GENOMIC DNA]</scope>
    <source>
        <strain evidence="9 10">FFPRI411160</strain>
    </source>
</reference>
<feature type="compositionally biased region" description="Basic residues" evidence="7">
    <location>
        <begin position="411"/>
        <end position="420"/>
    </location>
</feature>
<comment type="caution">
    <text evidence="9">The sequence shown here is derived from an EMBL/GenBank/DDBJ whole genome shotgun (WGS) entry which is preliminary data.</text>
</comment>
<feature type="region of interest" description="Disordered" evidence="7">
    <location>
        <begin position="383"/>
        <end position="420"/>
    </location>
</feature>
<evidence type="ECO:0000256" key="4">
    <source>
        <dbReference type="ARBA" id="ARBA00023134"/>
    </source>
</evidence>
<comment type="similarity">
    <text evidence="6">Belongs to the TRAFAC class TrmE-Era-EngA-EngB-Septin-like GTPase superfamily. Septin GTPase family.</text>
</comment>
<dbReference type="GO" id="GO:0031105">
    <property type="term" value="C:septin complex"/>
    <property type="evidence" value="ECO:0007669"/>
    <property type="project" value="UniProtKB-ARBA"/>
</dbReference>
<keyword evidence="4 6" id="KW-0342">GTP-binding</keyword>
<dbReference type="InterPro" id="IPR027417">
    <property type="entry name" value="P-loop_NTPase"/>
</dbReference>
<evidence type="ECO:0000313" key="10">
    <source>
        <dbReference type="Proteomes" id="UP000217199"/>
    </source>
</evidence>
<gene>
    <name evidence="9" type="ORF">PNOK_0231700</name>
</gene>
<dbReference type="Pfam" id="PF00735">
    <property type="entry name" value="Septin"/>
    <property type="match status" value="1"/>
</dbReference>
<dbReference type="FunCoup" id="A0A286URZ0">
    <property type="interactions" value="117"/>
</dbReference>
<dbReference type="GO" id="GO:0000281">
    <property type="term" value="P:mitotic cytokinesis"/>
    <property type="evidence" value="ECO:0007669"/>
    <property type="project" value="UniProtKB-ARBA"/>
</dbReference>
<feature type="domain" description="Septin-type G" evidence="8">
    <location>
        <begin position="35"/>
        <end position="313"/>
    </location>
</feature>
<proteinExistence type="inferred from homology"/>
<keyword evidence="3" id="KW-0175">Coiled coil</keyword>
<dbReference type="InParanoid" id="A0A286URZ0"/>